<keyword evidence="2" id="KW-1185">Reference proteome</keyword>
<name>A0AC61N5T0_9FIRM</name>
<evidence type="ECO:0000313" key="1">
    <source>
        <dbReference type="EMBL" id="QUC68640.1"/>
    </source>
</evidence>
<dbReference type="EC" id="2.7.1.56" evidence="1"/>
<dbReference type="Proteomes" id="UP000682782">
    <property type="component" value="Chromosome"/>
</dbReference>
<dbReference type="EMBL" id="CP068393">
    <property type="protein sequence ID" value="QUC68640.1"/>
    <property type="molecule type" value="Genomic_DNA"/>
</dbReference>
<protein>
    <submittedName>
        <fullName evidence="1">1-phosphofructokinase</fullName>
        <ecNumber evidence="1">2.7.1.56</ecNumber>
    </submittedName>
</protein>
<gene>
    <name evidence="1" type="primary">pfkB</name>
    <name evidence="1" type="ORF">JYE49_08665</name>
</gene>
<reference evidence="1" key="1">
    <citation type="submission" date="2021-01" db="EMBL/GenBank/DDBJ databases">
        <title>Complete genome sequence of Clostridiales bacterium R-7.</title>
        <authorList>
            <person name="Mahoney-Kurpe S.C."/>
            <person name="Palevich N."/>
            <person name="Koike S."/>
            <person name="Moon C.D."/>
            <person name="Attwood G.T."/>
        </authorList>
    </citation>
    <scope>NUCLEOTIDE SEQUENCE</scope>
    <source>
        <strain evidence="1">R-7</strain>
    </source>
</reference>
<keyword evidence="1" id="KW-0808">Transferase</keyword>
<sequence length="316" mass="34432">MRRAMHMILTVTLNTSIDKLYLMESIHPETVMRVKEVHNTAGGKGLNVSRVAAKLQEPVTAMGFVGGFNGQYLESLISSPLVRCAFTHVQGETRSCINCWDLSNGRSTEYLEPGQPVTQEDIDRFLTDFSACLPEADVVTISGSVPRGVPEDFYCELIRRSRAAGIPVLVDTSGSRLIASVKEKPLFIKPNEDEIAQLTGHSVSGREEAVKALTGLHRDGIPYVVLSMGEEGALLSCDRGVFHGKPPRITPRNTVGCGDSMVAGFAVGFARRLPIEETFRMALAVSAANALSLFTGDFDPADYDRLYPEIQIEKIG</sequence>
<organism evidence="1 2">
    <name type="scientific">Aristaeella hokkaidonensis</name>
    <dbReference type="NCBI Taxonomy" id="3046382"/>
    <lineage>
        <taxon>Bacteria</taxon>
        <taxon>Bacillati</taxon>
        <taxon>Bacillota</taxon>
        <taxon>Clostridia</taxon>
        <taxon>Eubacteriales</taxon>
        <taxon>Aristaeellaceae</taxon>
        <taxon>Aristaeella</taxon>
    </lineage>
</organism>
<accession>A0AC61N5T0</accession>
<evidence type="ECO:0000313" key="2">
    <source>
        <dbReference type="Proteomes" id="UP000682782"/>
    </source>
</evidence>
<proteinExistence type="predicted"/>